<dbReference type="RefSeq" id="WP_192017497.1">
    <property type="nucleotide sequence ID" value="NZ_JACYTP010000017.1"/>
</dbReference>
<evidence type="ECO:0000313" key="2">
    <source>
        <dbReference type="EMBL" id="MBD8514903.1"/>
    </source>
</evidence>
<dbReference type="Gene3D" id="2.130.10.10">
    <property type="entry name" value="YVTN repeat-like/Quinoprotein amine dehydrogenase"/>
    <property type="match status" value="1"/>
</dbReference>
<dbReference type="SUPFAM" id="SSF69322">
    <property type="entry name" value="Tricorn protease domain 2"/>
    <property type="match status" value="1"/>
</dbReference>
<organism evidence="2 3">
    <name type="scientific">Photobacterium arenosum</name>
    <dbReference type="NCBI Taxonomy" id="2774143"/>
    <lineage>
        <taxon>Bacteria</taxon>
        <taxon>Pseudomonadati</taxon>
        <taxon>Pseudomonadota</taxon>
        <taxon>Gammaproteobacteria</taxon>
        <taxon>Vibrionales</taxon>
        <taxon>Vibrionaceae</taxon>
        <taxon>Photobacterium</taxon>
    </lineage>
</organism>
<protein>
    <submittedName>
        <fullName evidence="2">DUF1513 domain-containing protein</fullName>
    </submittedName>
</protein>
<dbReference type="Proteomes" id="UP000649768">
    <property type="component" value="Unassembled WGS sequence"/>
</dbReference>
<evidence type="ECO:0000313" key="3">
    <source>
        <dbReference type="Proteomes" id="UP000649768"/>
    </source>
</evidence>
<dbReference type="Pfam" id="PF07433">
    <property type="entry name" value="DUF1513"/>
    <property type="match status" value="1"/>
</dbReference>
<reference evidence="2 3" key="1">
    <citation type="submission" date="2020-09" db="EMBL/GenBank/DDBJ databases">
        <title>Photobacterium sp. CAU 1568 isolated from sand of Sido Beach.</title>
        <authorList>
            <person name="Kim W."/>
        </authorList>
    </citation>
    <scope>NUCLEOTIDE SEQUENCE [LARGE SCALE GENOMIC DNA]</scope>
    <source>
        <strain evidence="2 3">CAU 1568</strain>
    </source>
</reference>
<dbReference type="PIRSF" id="PIRSF028101">
    <property type="entry name" value="UCP028101"/>
    <property type="match status" value="1"/>
</dbReference>
<name>A0ABR9BQP6_9GAMM</name>
<sequence length="380" mass="40691">MQPMVTDLTRRALLKKALGTAILLPAAGMLSACASAELAKEQLTKGQSTGTATGDRIIGCSRTADGRYAVVVADSHGRPIHQIALPERGHGVAIQPGGVLAVAFARRPGAYMQAFYPATGEKQPLRRADQNRHYYGHGAFSADGRYLYATEGMSTTSEGVIGVYDTTAGLQKVAEYTGFGIGPHEVVLADPETLAVGVGGVHTLGREPLNLETMQPAIVYLDIQSGKVVEKAVLSDKRLSIRHLAVTDTGDIACGQQYRGLPEQAAPLVHLHTRGGALRPLQADEEDWMRFNHYIASIASLDGYLLATSPRGNCYGIWREETGELVDLQPLTDASGVAVSQGQWLVGSGAGKILTRTPLRPGRIAQSAVMWDNHWKLLFS</sequence>
<gene>
    <name evidence="2" type="ORF">IFO68_19690</name>
</gene>
<feature type="signal peptide" evidence="1">
    <location>
        <begin position="1"/>
        <end position="36"/>
    </location>
</feature>
<dbReference type="PROSITE" id="PS51318">
    <property type="entry name" value="TAT"/>
    <property type="match status" value="1"/>
</dbReference>
<dbReference type="EMBL" id="JACYTP010000017">
    <property type="protein sequence ID" value="MBD8514903.1"/>
    <property type="molecule type" value="Genomic_DNA"/>
</dbReference>
<accession>A0ABR9BQP6</accession>
<proteinExistence type="predicted"/>
<comment type="caution">
    <text evidence="2">The sequence shown here is derived from an EMBL/GenBank/DDBJ whole genome shotgun (WGS) entry which is preliminary data.</text>
</comment>
<keyword evidence="1" id="KW-0732">Signal</keyword>
<dbReference type="InterPro" id="IPR008311">
    <property type="entry name" value="UCP028101"/>
</dbReference>
<dbReference type="InterPro" id="IPR006311">
    <property type="entry name" value="TAT_signal"/>
</dbReference>
<feature type="chain" id="PRO_5046029786" evidence="1">
    <location>
        <begin position="37"/>
        <end position="380"/>
    </location>
</feature>
<keyword evidence="3" id="KW-1185">Reference proteome</keyword>
<dbReference type="InterPro" id="IPR015943">
    <property type="entry name" value="WD40/YVTN_repeat-like_dom_sf"/>
</dbReference>
<evidence type="ECO:0000256" key="1">
    <source>
        <dbReference type="SAM" id="SignalP"/>
    </source>
</evidence>